<proteinExistence type="predicted"/>
<protein>
    <recommendedName>
        <fullName evidence="4">Lipoprotein</fullName>
    </recommendedName>
</protein>
<accession>A0A917HGE1</accession>
<reference evidence="2 3" key="1">
    <citation type="journal article" date="2014" name="Int. J. Syst. Evol. Microbiol.">
        <title>Complete genome sequence of Corynebacterium casei LMG S-19264T (=DSM 44701T), isolated from a smear-ripened cheese.</title>
        <authorList>
            <consortium name="US DOE Joint Genome Institute (JGI-PGF)"/>
            <person name="Walter F."/>
            <person name="Albersmeier A."/>
            <person name="Kalinowski J."/>
            <person name="Ruckert C."/>
        </authorList>
    </citation>
    <scope>NUCLEOTIDE SEQUENCE [LARGE SCALE GENOMIC DNA]</scope>
    <source>
        <strain evidence="2 3">CGMCC 1.15286</strain>
    </source>
</reference>
<keyword evidence="3" id="KW-1185">Reference proteome</keyword>
<gene>
    <name evidence="2" type="ORF">GCM10010918_37980</name>
</gene>
<evidence type="ECO:0000313" key="2">
    <source>
        <dbReference type="EMBL" id="GGG77636.1"/>
    </source>
</evidence>
<evidence type="ECO:0000313" key="3">
    <source>
        <dbReference type="Proteomes" id="UP000600247"/>
    </source>
</evidence>
<name>A0A917HGE1_9BACL</name>
<dbReference type="EMBL" id="BMHY01000007">
    <property type="protein sequence ID" value="GGG77636.1"/>
    <property type="molecule type" value="Genomic_DNA"/>
</dbReference>
<sequence>MGKRQSAGFIYRLAALITIAVVIIAVAAACGKKEENDGLQQGGNAKEAASKKEGEGQDDLLNKFRATVKQAKEAADIVSFLNENMGKAGQANADIMIRELNAFYQTDLPRTQEQFYQPNVQEILLASEQPITAANAASFEDKAVRQLVVTKLSGGYRLEQAEGTIFPIVDYAMQQKFSAYLSDALKQYVALKAVESSKPAAKDAGLVISWDELAERAVMAETFVSDYPDSPERAEVLQLYTDSYLSMYIYGLNNTPIFDYDTYKLKPETKASYEKLQANHPNTVTAETVKRFLEVLAGTGGRVYENKEGMQTKIAAVQRFHERFQADARSQLESE</sequence>
<evidence type="ECO:0008006" key="4">
    <source>
        <dbReference type="Google" id="ProtNLM"/>
    </source>
</evidence>
<organism evidence="2 3">
    <name type="scientific">Paenibacillus radicis</name>
    <name type="common">ex Gao et al. 2016</name>
    <dbReference type="NCBI Taxonomy" id="1737354"/>
    <lineage>
        <taxon>Bacteria</taxon>
        <taxon>Bacillati</taxon>
        <taxon>Bacillota</taxon>
        <taxon>Bacilli</taxon>
        <taxon>Bacillales</taxon>
        <taxon>Paenibacillaceae</taxon>
        <taxon>Paenibacillus</taxon>
    </lineage>
</organism>
<dbReference type="Proteomes" id="UP000600247">
    <property type="component" value="Unassembled WGS sequence"/>
</dbReference>
<feature type="region of interest" description="Disordered" evidence="1">
    <location>
        <begin position="35"/>
        <end position="56"/>
    </location>
</feature>
<dbReference type="AlphaFoldDB" id="A0A917HGE1"/>
<evidence type="ECO:0000256" key="1">
    <source>
        <dbReference type="SAM" id="MobiDB-lite"/>
    </source>
</evidence>
<comment type="caution">
    <text evidence="2">The sequence shown here is derived from an EMBL/GenBank/DDBJ whole genome shotgun (WGS) entry which is preliminary data.</text>
</comment>
<dbReference type="PROSITE" id="PS51257">
    <property type="entry name" value="PROKAR_LIPOPROTEIN"/>
    <property type="match status" value="1"/>
</dbReference>
<dbReference type="RefSeq" id="WP_188890759.1">
    <property type="nucleotide sequence ID" value="NZ_BMHY01000007.1"/>
</dbReference>